<evidence type="ECO:0000256" key="8">
    <source>
        <dbReference type="ARBA" id="ARBA00023242"/>
    </source>
</evidence>
<feature type="domain" description="Mediator of RNA polymerase II transcription subunit 14 RM5" evidence="17">
    <location>
        <begin position="705"/>
        <end position="772"/>
    </location>
</feature>
<evidence type="ECO:0000256" key="11">
    <source>
        <dbReference type="SAM" id="MobiDB-lite"/>
    </source>
</evidence>
<feature type="region of interest" description="Disordered" evidence="11">
    <location>
        <begin position="1"/>
        <end position="56"/>
    </location>
</feature>
<feature type="domain" description="Mediator of RNA polymerase II transcription subunit 14 C-terminal" evidence="18">
    <location>
        <begin position="1354"/>
        <end position="1509"/>
    </location>
</feature>
<dbReference type="InterPro" id="IPR055122">
    <property type="entry name" value="Med14_N"/>
</dbReference>
<dbReference type="EMBL" id="CAXLJM020000041">
    <property type="protein sequence ID" value="CAL8109357.1"/>
    <property type="molecule type" value="Genomic_DNA"/>
</dbReference>
<dbReference type="Proteomes" id="UP001642540">
    <property type="component" value="Unassembled WGS sequence"/>
</dbReference>
<organism evidence="19 20">
    <name type="scientific">Orchesella dallaii</name>
    <dbReference type="NCBI Taxonomy" id="48710"/>
    <lineage>
        <taxon>Eukaryota</taxon>
        <taxon>Metazoa</taxon>
        <taxon>Ecdysozoa</taxon>
        <taxon>Arthropoda</taxon>
        <taxon>Hexapoda</taxon>
        <taxon>Collembola</taxon>
        <taxon>Entomobryomorpha</taxon>
        <taxon>Entomobryoidea</taxon>
        <taxon>Orchesellidae</taxon>
        <taxon>Orchesellinae</taxon>
        <taxon>Orchesella</taxon>
    </lineage>
</organism>
<evidence type="ECO:0000256" key="4">
    <source>
        <dbReference type="ARBA" id="ARBA00022737"/>
    </source>
</evidence>
<keyword evidence="5 10" id="KW-0805">Transcription regulation</keyword>
<evidence type="ECO:0000259" key="13">
    <source>
        <dbReference type="Pfam" id="PF22981"/>
    </source>
</evidence>
<evidence type="ECO:0000256" key="10">
    <source>
        <dbReference type="RuleBase" id="RU365082"/>
    </source>
</evidence>
<comment type="subunit">
    <text evidence="10">Component of the Mediator complex.</text>
</comment>
<evidence type="ECO:0000256" key="5">
    <source>
        <dbReference type="ARBA" id="ARBA00023015"/>
    </source>
</evidence>
<evidence type="ECO:0000256" key="3">
    <source>
        <dbReference type="ARBA" id="ARBA00019619"/>
    </source>
</evidence>
<dbReference type="Pfam" id="PF22981">
    <property type="entry name" value="RM2_Med14"/>
    <property type="match status" value="1"/>
</dbReference>
<dbReference type="InterPro" id="IPR056879">
    <property type="entry name" value="RM3_Med14"/>
</dbReference>
<evidence type="ECO:0000256" key="7">
    <source>
        <dbReference type="ARBA" id="ARBA00023163"/>
    </source>
</evidence>
<keyword evidence="7 10" id="KW-0804">Transcription</keyword>
<dbReference type="Pfam" id="PF22984">
    <property type="entry name" value="RM6_Med14"/>
    <property type="match status" value="1"/>
</dbReference>
<dbReference type="Pfam" id="PF25069">
    <property type="entry name" value="Med14_C"/>
    <property type="match status" value="1"/>
</dbReference>
<feature type="domain" description="Mediator of RNA polymerase II transcription subunit 14 RM2" evidence="13">
    <location>
        <begin position="334"/>
        <end position="412"/>
    </location>
</feature>
<gene>
    <name evidence="19" type="ORF">ODALV1_LOCUS13288</name>
</gene>
<feature type="compositionally biased region" description="Low complexity" evidence="11">
    <location>
        <begin position="1074"/>
        <end position="1099"/>
    </location>
</feature>
<evidence type="ECO:0000259" key="12">
    <source>
        <dbReference type="Pfam" id="PF08638"/>
    </source>
</evidence>
<evidence type="ECO:0000259" key="16">
    <source>
        <dbReference type="Pfam" id="PF25065"/>
    </source>
</evidence>
<dbReference type="Pfam" id="PF25067">
    <property type="entry name" value="RM5_Med14"/>
    <property type="match status" value="1"/>
</dbReference>
<feature type="region of interest" description="Disordered" evidence="11">
    <location>
        <begin position="1552"/>
        <end position="1573"/>
    </location>
</feature>
<evidence type="ECO:0000256" key="9">
    <source>
        <dbReference type="ARBA" id="ARBA00032007"/>
    </source>
</evidence>
<feature type="region of interest" description="Disordered" evidence="11">
    <location>
        <begin position="1008"/>
        <end position="1197"/>
    </location>
</feature>
<dbReference type="InterPro" id="IPR055114">
    <property type="entry name" value="Med14_RM6"/>
</dbReference>
<evidence type="ECO:0000259" key="15">
    <source>
        <dbReference type="Pfam" id="PF22984"/>
    </source>
</evidence>
<evidence type="ECO:0000259" key="17">
    <source>
        <dbReference type="Pfam" id="PF25067"/>
    </source>
</evidence>
<dbReference type="Pfam" id="PF22983">
    <property type="entry name" value="RM8_Med14"/>
    <property type="match status" value="1"/>
</dbReference>
<evidence type="ECO:0000256" key="6">
    <source>
        <dbReference type="ARBA" id="ARBA00023159"/>
    </source>
</evidence>
<accession>A0ABP1QNF1</accession>
<protein>
    <recommendedName>
        <fullName evidence="3 10">Mediator of RNA polymerase II transcription subunit 14</fullName>
    </recommendedName>
    <alternativeName>
        <fullName evidence="9 10">Mediator complex subunit 14</fullName>
    </alternativeName>
</protein>
<feature type="domain" description="Mediator complex subunit MED14 N-terminal" evidence="12">
    <location>
        <begin position="67"/>
        <end position="254"/>
    </location>
</feature>
<dbReference type="InterPro" id="IPR013947">
    <property type="entry name" value="Mediator_Med14"/>
</dbReference>
<sequence length="1573" mass="173979">MMKQSNFSAGMASPAQLGGGPPLGMMDRNPMTPGALALPHNQGTPLPPQVPSGQLMAVQQQPPGSSISLALLIDFIVQRTYHDLTVLAELLPRKTDMERKQEIFGFSARTRLLAVRLLGLVKWASSAAKVDKSVHIMGFLEKQSMLFVESADFLSRMARETLVHARLPNFHIPAAVEVLTTGTYNRLPNCIRERIVPPDSISSSEKKFVLSKLNQVILHRLVTTELPSQMRNLKIEQGRVVCRVENEFEVSLTVLGDSPNSPWRIIEIDILVEDKEIGDGMSLVHPLQINYMHSLAQSRIDNSSAPLRELYDILHAFAQSLQLEVLYSQVLKLCRERLGDFLSVEEYTVGRSIILGYWKELSALDPKAELGYRLIISVDFNDPAQPLGVSHQPPLSSDETVQTGEGLKNNQLEKILVQTVYLRSKNRLTELRKEVEHFLGMDCSLQGSPPILSIPILTHCLRSEQLLVAVNIHTGSYLVHIPQFEPSPPVVNDIQLALNSVNPDPIKLKALLSQLRYWVTEKRCEKTLQHLPASCSEKITLLTWNENPILSKIGPNRLTIKFQKHPYAIVIVEFKEKEDHPNEMDYFFYLIMVKKASADETEALPAGATVGGAVPKFYLKPTTTIPLDTFAATHGPFTDVDVVDPCERLIGKRRYTSSGQKNTEPSFKKFKHPAYFVPELAHIVAMCDERLPFALLMSELSSREIIHGGCMVQANGSSLAIPVLRFPMIISNVPHSTLDKLHIQLDSAYIRYQTQLRGFRTWNLELKFSSLPGSITPGVEKPLNFGYDMTVSSEEHIPKVVDSMIDDWTTIAKLFHLIVRSNYCRHFGKNGPVSVKSFTWSKLIISYGPNKAAIVTVQYSITEKVYKLSFGGNTSHNPHTLLRVHLQQYINSTAGSLDGLMKLLNETYEPLYSLIKLPTTPQLGVMYSRPQIPVQTFVLVPHSIYHIRIVYCSVYCLDVTFQSDGLVSIRDGAYSQFDKTSVLGEFFPTQGLKAFLSKYVDENAVFRRRSQSEDDNPPSPISTLLEMDHNVGTPGGGSASPFMSAKPSSPAPGRSNPHTPASPHIPQPNPTGYSPATSLANLASPPSLSHLSQQSPNPSVSMLPHPVPSPSAMLPAPSPSGGPLSVPTPSPNPNPHHNPSSHGPASAMASLGNTSHPSPFFHADSSPAPAQSPWASAGSPGMPRPSPARVGHSPQSGQMENRVNLAHNRVLPQRSWAGAIPTILTHDALDILCTPSADNTPGNSSYPCRPLERFLGCSYLRRQLQRIVQSEEHLHLLNQQEPGVILFRSDTMQFRVSLDPNYFQSLHIKISPLMETQIPWSHDELQLLETFFMTKVVCPPFRPNGVSAFLKMISLPSRIIRDCIQIIRLQLNPSIIDHNNWKWGVQLCLTVPPSAMPIIPPGMPAIVTSQSKILLYLLLTRAHSGNPDVQPMEVDSDPEKVPFIMVPLIHEITTNMTQLAEKRAMGPPPPEYAVVAQQLRRFSEFNQGNMMECSIFPSVQELLSNLALPPDVPVQQPPPPIQQPLPQPMQPVPGAGPMVRPPMGGPMMTPGQQFSGPHTPHSTMGGPGSVPMM</sequence>
<feature type="domain" description="Mediator of RNA polymerase II transcription subunit 14 RM8" evidence="14">
    <location>
        <begin position="1264"/>
        <end position="1337"/>
    </location>
</feature>
<reference evidence="19 20" key="1">
    <citation type="submission" date="2024-08" db="EMBL/GenBank/DDBJ databases">
        <authorList>
            <person name="Cucini C."/>
            <person name="Frati F."/>
        </authorList>
    </citation>
    <scope>NUCLEOTIDE SEQUENCE [LARGE SCALE GENOMIC DNA]</scope>
</reference>
<feature type="domain" description="Mediator of RNA polymerase II transcription subunit 14 RM6" evidence="15">
    <location>
        <begin position="833"/>
        <end position="892"/>
    </location>
</feature>
<name>A0ABP1QNF1_9HEXA</name>
<evidence type="ECO:0000313" key="19">
    <source>
        <dbReference type="EMBL" id="CAL8109357.1"/>
    </source>
</evidence>
<keyword evidence="20" id="KW-1185">Reference proteome</keyword>
<evidence type="ECO:0000259" key="18">
    <source>
        <dbReference type="Pfam" id="PF25069"/>
    </source>
</evidence>
<feature type="compositionally biased region" description="Polar residues" evidence="11">
    <location>
        <begin position="1552"/>
        <end position="1562"/>
    </location>
</feature>
<comment type="caution">
    <text evidence="19">The sequence shown here is derived from an EMBL/GenBank/DDBJ whole genome shotgun (WGS) entry which is preliminary data.</text>
</comment>
<feature type="domain" description="Mediator of RNA polymerase II transcription subunit 14 RM3" evidence="16">
    <location>
        <begin position="413"/>
        <end position="524"/>
    </location>
</feature>
<comment type="subcellular location">
    <subcellularLocation>
        <location evidence="1 10">Nucleus</location>
    </subcellularLocation>
</comment>
<feature type="compositionally biased region" description="Pro residues" evidence="11">
    <location>
        <begin position="1511"/>
        <end position="1531"/>
    </location>
</feature>
<feature type="region of interest" description="Disordered" evidence="11">
    <location>
        <begin position="1511"/>
        <end position="1536"/>
    </location>
</feature>
<dbReference type="InterPro" id="IPR055113">
    <property type="entry name" value="Med14_RM2"/>
</dbReference>
<keyword evidence="6 10" id="KW-0010">Activator</keyword>
<dbReference type="PANTHER" id="PTHR12809:SF2">
    <property type="entry name" value="MEDIATOR OF RNA POLYMERASE II TRANSCRIPTION SUBUNIT 14"/>
    <property type="match status" value="1"/>
</dbReference>
<feature type="compositionally biased region" description="Pro residues" evidence="11">
    <location>
        <begin position="1116"/>
        <end position="1136"/>
    </location>
</feature>
<evidence type="ECO:0000313" key="20">
    <source>
        <dbReference type="Proteomes" id="UP001642540"/>
    </source>
</evidence>
<evidence type="ECO:0000256" key="1">
    <source>
        <dbReference type="ARBA" id="ARBA00004123"/>
    </source>
</evidence>
<dbReference type="PANTHER" id="PTHR12809">
    <property type="entry name" value="MEDIATOR COMPLEX SUBUNIT"/>
    <property type="match status" value="1"/>
</dbReference>
<dbReference type="InterPro" id="IPR056877">
    <property type="entry name" value="Med14_C"/>
</dbReference>
<comment type="similarity">
    <text evidence="2 10">Belongs to the Mediator complex subunit 14 family.</text>
</comment>
<dbReference type="Pfam" id="PF08638">
    <property type="entry name" value="Med14"/>
    <property type="match status" value="1"/>
</dbReference>
<evidence type="ECO:0000256" key="2">
    <source>
        <dbReference type="ARBA" id="ARBA00007813"/>
    </source>
</evidence>
<feature type="compositionally biased region" description="Low complexity" evidence="11">
    <location>
        <begin position="1163"/>
        <end position="1180"/>
    </location>
</feature>
<dbReference type="Pfam" id="PF25065">
    <property type="entry name" value="RM3_Med14"/>
    <property type="match status" value="1"/>
</dbReference>
<proteinExistence type="inferred from homology"/>
<evidence type="ECO:0000259" key="14">
    <source>
        <dbReference type="Pfam" id="PF22983"/>
    </source>
</evidence>
<dbReference type="InterPro" id="IPR055107">
    <property type="entry name" value="Med14_RM8"/>
</dbReference>
<dbReference type="InterPro" id="IPR056878">
    <property type="entry name" value="RM5_Med14"/>
</dbReference>
<comment type="function">
    <text evidence="10">Component of the Mediator complex, a coactivator involved in the regulated transcription of nearly all RNA polymerase II-dependent genes. Mediator functions as a bridge to convey information from gene-specific regulatory proteins to the basal RNA polymerase II transcription machinery. Mediator is recruited to promoters by direct interactions with regulatory proteins and serves as a scaffold for the assembly of a functional preinitiation complex with RNA polymerase II and the general transcription factors.</text>
</comment>
<keyword evidence="8 10" id="KW-0539">Nucleus</keyword>
<keyword evidence="4" id="KW-0677">Repeat</keyword>